<dbReference type="PANTHER" id="PTHR33138:SF1">
    <property type="entry name" value="OS01G0113900 PROTEIN"/>
    <property type="match status" value="1"/>
</dbReference>
<keyword evidence="2 3" id="KW-0732">Signal</keyword>
<feature type="chain" id="PRO_5026296915" description="Wall-associated receptor kinase galacturonan-binding domain-containing protein" evidence="3">
    <location>
        <begin position="33"/>
        <end position="117"/>
    </location>
</feature>
<dbReference type="AlphaFoldDB" id="A0A6G1CFR3"/>
<dbReference type="InterPro" id="IPR025287">
    <property type="entry name" value="WAK_GUB"/>
</dbReference>
<dbReference type="OrthoDB" id="669307at2759"/>
<dbReference type="PANTHER" id="PTHR33138">
    <property type="entry name" value="OS01G0690200 PROTEIN"/>
    <property type="match status" value="1"/>
</dbReference>
<dbReference type="Proteomes" id="UP000479710">
    <property type="component" value="Unassembled WGS sequence"/>
</dbReference>
<evidence type="ECO:0000256" key="1">
    <source>
        <dbReference type="ARBA" id="ARBA00004167"/>
    </source>
</evidence>
<feature type="domain" description="Wall-associated receptor kinase galacturonan-binding" evidence="4">
    <location>
        <begin position="36"/>
        <end position="99"/>
    </location>
</feature>
<evidence type="ECO:0000259" key="4">
    <source>
        <dbReference type="Pfam" id="PF13947"/>
    </source>
</evidence>
<accession>A0A6G1CFR3</accession>
<feature type="signal peptide" evidence="3">
    <location>
        <begin position="1"/>
        <end position="32"/>
    </location>
</feature>
<dbReference type="EMBL" id="SPHZ02000009">
    <property type="protein sequence ID" value="KAF0899012.1"/>
    <property type="molecule type" value="Genomic_DNA"/>
</dbReference>
<comment type="caution">
    <text evidence="5">The sequence shown here is derived from an EMBL/GenBank/DDBJ whole genome shotgun (WGS) entry which is preliminary data.</text>
</comment>
<protein>
    <recommendedName>
        <fullName evidence="4">Wall-associated receptor kinase galacturonan-binding domain-containing protein</fullName>
    </recommendedName>
</protein>
<gene>
    <name evidence="5" type="ORF">E2562_012703</name>
</gene>
<evidence type="ECO:0000256" key="2">
    <source>
        <dbReference type="ARBA" id="ARBA00022729"/>
    </source>
</evidence>
<evidence type="ECO:0000313" key="6">
    <source>
        <dbReference type="Proteomes" id="UP000479710"/>
    </source>
</evidence>
<evidence type="ECO:0000256" key="3">
    <source>
        <dbReference type="SAM" id="SignalP"/>
    </source>
</evidence>
<dbReference type="GO" id="GO:0016020">
    <property type="term" value="C:membrane"/>
    <property type="evidence" value="ECO:0007669"/>
    <property type="project" value="UniProtKB-SubCell"/>
</dbReference>
<keyword evidence="6" id="KW-1185">Reference proteome</keyword>
<dbReference type="GO" id="GO:0030247">
    <property type="term" value="F:polysaccharide binding"/>
    <property type="evidence" value="ECO:0007669"/>
    <property type="project" value="InterPro"/>
</dbReference>
<comment type="subcellular location">
    <subcellularLocation>
        <location evidence="1">Membrane</location>
        <topology evidence="1">Single-pass membrane protein</topology>
    </subcellularLocation>
</comment>
<dbReference type="Pfam" id="PF13947">
    <property type="entry name" value="GUB_WAK_bind"/>
    <property type="match status" value="1"/>
</dbReference>
<sequence length="117" mass="12923">MAMAGAFRRSAALQAMAAFCVLVLLVPDQVQGQGKCPPFSCGRLSYVYSPFRRRGDPAECSVPSYELTCADSNSTIQIDKATYLVTDINYSDQYFWVVDASLDSANNCPLPRWNQLP</sequence>
<reference evidence="5 6" key="1">
    <citation type="submission" date="2019-11" db="EMBL/GenBank/DDBJ databases">
        <title>Whole genome sequence of Oryza granulata.</title>
        <authorList>
            <person name="Li W."/>
        </authorList>
    </citation>
    <scope>NUCLEOTIDE SEQUENCE [LARGE SCALE GENOMIC DNA]</scope>
    <source>
        <strain evidence="6">cv. Menghai</strain>
        <tissue evidence="5">Leaf</tissue>
    </source>
</reference>
<proteinExistence type="predicted"/>
<name>A0A6G1CFR3_9ORYZ</name>
<organism evidence="5 6">
    <name type="scientific">Oryza meyeriana var. granulata</name>
    <dbReference type="NCBI Taxonomy" id="110450"/>
    <lineage>
        <taxon>Eukaryota</taxon>
        <taxon>Viridiplantae</taxon>
        <taxon>Streptophyta</taxon>
        <taxon>Embryophyta</taxon>
        <taxon>Tracheophyta</taxon>
        <taxon>Spermatophyta</taxon>
        <taxon>Magnoliopsida</taxon>
        <taxon>Liliopsida</taxon>
        <taxon>Poales</taxon>
        <taxon>Poaceae</taxon>
        <taxon>BOP clade</taxon>
        <taxon>Oryzoideae</taxon>
        <taxon>Oryzeae</taxon>
        <taxon>Oryzinae</taxon>
        <taxon>Oryza</taxon>
        <taxon>Oryza meyeriana</taxon>
    </lineage>
</organism>
<evidence type="ECO:0000313" key="5">
    <source>
        <dbReference type="EMBL" id="KAF0899012.1"/>
    </source>
</evidence>